<organism evidence="1">
    <name type="scientific">uncultured Rubrobacteraceae bacterium</name>
    <dbReference type="NCBI Taxonomy" id="349277"/>
    <lineage>
        <taxon>Bacteria</taxon>
        <taxon>Bacillati</taxon>
        <taxon>Actinomycetota</taxon>
        <taxon>Rubrobacteria</taxon>
        <taxon>Rubrobacterales</taxon>
        <taxon>Rubrobacteraceae</taxon>
        <taxon>environmental samples</taxon>
    </lineage>
</organism>
<evidence type="ECO:0000313" key="1">
    <source>
        <dbReference type="EMBL" id="CAA9390608.1"/>
    </source>
</evidence>
<gene>
    <name evidence="1" type="ORF">AVDCRST_MAG55-76</name>
</gene>
<proteinExistence type="predicted"/>
<protein>
    <submittedName>
        <fullName evidence="1">Uncharacterized protein</fullName>
    </submittedName>
</protein>
<feature type="non-terminal residue" evidence="1">
    <location>
        <position position="55"/>
    </location>
</feature>
<dbReference type="AlphaFoldDB" id="A0A6J4NRX1"/>
<feature type="non-terminal residue" evidence="1">
    <location>
        <position position="1"/>
    </location>
</feature>
<reference evidence="1" key="1">
    <citation type="submission" date="2020-02" db="EMBL/GenBank/DDBJ databases">
        <authorList>
            <person name="Meier V. D."/>
        </authorList>
    </citation>
    <scope>NUCLEOTIDE SEQUENCE</scope>
    <source>
        <strain evidence="1">AVDCRST_MAG55</strain>
    </source>
</reference>
<accession>A0A6J4NRX1</accession>
<name>A0A6J4NRX1_9ACTN</name>
<sequence>WKSADRSAWPRRPSGCGVLEWGRRKSPAGWEWTRPGSRRCSRPIWKMRTPSGGKV</sequence>
<dbReference type="EMBL" id="CADCUZ010000006">
    <property type="protein sequence ID" value="CAA9390608.1"/>
    <property type="molecule type" value="Genomic_DNA"/>
</dbReference>